<comment type="caution">
    <text evidence="1">The sequence shown here is derived from an EMBL/GenBank/DDBJ whole genome shotgun (WGS) entry which is preliminary data.</text>
</comment>
<sequence>MHNYVTLSGKNLRTGLRESHDILLTDLVHVVDRREITYLTLKSTRMGIIRNDTYQATKMAMGQRDFAYFLDETNLTFALYITSANVQALKTLLAYARQHQLMSK</sequence>
<evidence type="ECO:0000313" key="1">
    <source>
        <dbReference type="EMBL" id="MFC6206306.1"/>
    </source>
</evidence>
<name>A0ABW1SQJ9_9LACO</name>
<dbReference type="RefSeq" id="WP_125692160.1">
    <property type="nucleotide sequence ID" value="NZ_JBHSSK010000007.1"/>
</dbReference>
<gene>
    <name evidence="1" type="ORF">ACFP1G_02280</name>
</gene>
<reference evidence="2" key="1">
    <citation type="journal article" date="2019" name="Int. J. Syst. Evol. Microbiol.">
        <title>The Global Catalogue of Microorganisms (GCM) 10K type strain sequencing project: providing services to taxonomists for standard genome sequencing and annotation.</title>
        <authorList>
            <consortium name="The Broad Institute Genomics Platform"/>
            <consortium name="The Broad Institute Genome Sequencing Center for Infectious Disease"/>
            <person name="Wu L."/>
            <person name="Ma J."/>
        </authorList>
    </citation>
    <scope>NUCLEOTIDE SEQUENCE [LARGE SCALE GENOMIC DNA]</scope>
    <source>
        <strain evidence="2">CCM 8905</strain>
    </source>
</reference>
<proteinExistence type="predicted"/>
<accession>A0ABW1SQJ9</accession>
<evidence type="ECO:0000313" key="2">
    <source>
        <dbReference type="Proteomes" id="UP001596254"/>
    </source>
</evidence>
<protein>
    <submittedName>
        <fullName evidence="1">Uncharacterized protein</fullName>
    </submittedName>
</protein>
<dbReference type="Proteomes" id="UP001596254">
    <property type="component" value="Unassembled WGS sequence"/>
</dbReference>
<organism evidence="1 2">
    <name type="scientific">Levilactobacillus tongjiangensis</name>
    <dbReference type="NCBI Taxonomy" id="2486023"/>
    <lineage>
        <taxon>Bacteria</taxon>
        <taxon>Bacillati</taxon>
        <taxon>Bacillota</taxon>
        <taxon>Bacilli</taxon>
        <taxon>Lactobacillales</taxon>
        <taxon>Lactobacillaceae</taxon>
        <taxon>Levilactobacillus</taxon>
    </lineage>
</organism>
<keyword evidence="2" id="KW-1185">Reference proteome</keyword>
<dbReference type="EMBL" id="JBHSSK010000007">
    <property type="protein sequence ID" value="MFC6206306.1"/>
    <property type="molecule type" value="Genomic_DNA"/>
</dbReference>